<proteinExistence type="predicted"/>
<dbReference type="Gene3D" id="3.90.1300.10">
    <property type="entry name" value="Amidase signature (AS) domain"/>
    <property type="match status" value="1"/>
</dbReference>
<keyword evidence="4" id="KW-1185">Reference proteome</keyword>
<dbReference type="Pfam" id="PF21986">
    <property type="entry name" value="AH_C"/>
    <property type="match status" value="1"/>
</dbReference>
<protein>
    <submittedName>
        <fullName evidence="3">Allophanate hydrolase</fullName>
        <ecNumber evidence="3">3.5.1.54</ecNumber>
    </submittedName>
</protein>
<evidence type="ECO:0000313" key="4">
    <source>
        <dbReference type="Proteomes" id="UP001595722"/>
    </source>
</evidence>
<dbReference type="InterPro" id="IPR053844">
    <property type="entry name" value="AH_C"/>
</dbReference>
<dbReference type="Proteomes" id="UP001595722">
    <property type="component" value="Unassembled WGS sequence"/>
</dbReference>
<name>A0ABV7VX87_9GAMM</name>
<accession>A0ABV7VX87</accession>
<feature type="domain" description="Allophanate hydrolase C-terminal" evidence="2">
    <location>
        <begin position="477"/>
        <end position="606"/>
    </location>
</feature>
<dbReference type="Pfam" id="PF01425">
    <property type="entry name" value="Amidase"/>
    <property type="match status" value="1"/>
</dbReference>
<dbReference type="PANTHER" id="PTHR11895:SF169">
    <property type="entry name" value="GLUTAMYL-TRNA(GLN) AMIDOTRANSFERASE"/>
    <property type="match status" value="1"/>
</dbReference>
<dbReference type="NCBIfam" id="TIGR02713">
    <property type="entry name" value="allophanate_hyd"/>
    <property type="match status" value="1"/>
</dbReference>
<dbReference type="Gene3D" id="3.10.490.10">
    <property type="entry name" value="Gamma-glutamyl cyclotransferase-like"/>
    <property type="match status" value="1"/>
</dbReference>
<evidence type="ECO:0000259" key="1">
    <source>
        <dbReference type="Pfam" id="PF01425"/>
    </source>
</evidence>
<evidence type="ECO:0000313" key="3">
    <source>
        <dbReference type="EMBL" id="MFC3681842.1"/>
    </source>
</evidence>
<dbReference type="InterPro" id="IPR000120">
    <property type="entry name" value="Amidase"/>
</dbReference>
<reference evidence="4" key="1">
    <citation type="journal article" date="2019" name="Int. J. Syst. Evol. Microbiol.">
        <title>The Global Catalogue of Microorganisms (GCM) 10K type strain sequencing project: providing services to taxonomists for standard genome sequencing and annotation.</title>
        <authorList>
            <consortium name="The Broad Institute Genomics Platform"/>
            <consortium name="The Broad Institute Genome Sequencing Center for Infectious Disease"/>
            <person name="Wu L."/>
            <person name="Ma J."/>
        </authorList>
    </citation>
    <scope>NUCLEOTIDE SEQUENCE [LARGE SCALE GENOMIC DNA]</scope>
    <source>
        <strain evidence="4">KCTC 42424</strain>
    </source>
</reference>
<gene>
    <name evidence="3" type="primary">atzF</name>
    <name evidence="3" type="ORF">ACFOMG_17200</name>
</gene>
<dbReference type="InterPro" id="IPR014085">
    <property type="entry name" value="Allophanate_hydrolase"/>
</dbReference>
<dbReference type="InterPro" id="IPR036928">
    <property type="entry name" value="AS_sf"/>
</dbReference>
<dbReference type="GO" id="GO:0004039">
    <property type="term" value="F:allophanate hydrolase activity"/>
    <property type="evidence" value="ECO:0007669"/>
    <property type="project" value="UniProtKB-EC"/>
</dbReference>
<dbReference type="SUPFAM" id="SSF75304">
    <property type="entry name" value="Amidase signature (AS) enzymes"/>
    <property type="match status" value="1"/>
</dbReference>
<evidence type="ECO:0000259" key="2">
    <source>
        <dbReference type="Pfam" id="PF21986"/>
    </source>
</evidence>
<sequence>MTTELLNTQGWSVQDWLNAYRQGGNPQNLLTGLLNQLINSEQVDGNIRYGSSWISLADATNLQQQLDELQQRLQQNQGDLSALPLYGVPCAIKDNINVMGFNTTAACPEYSFAPQQDAFAVSLLRRAGAIIIGKTNLDQFATGLVGTRSPYGAVKNPFNADYISGGSSSGSAVALASGQVAFALGTDTAGSGRVPAGFNHIVGLKATPGAISCRGVIPACRSLDCVSVFALNNADAGYIYQLLAVYDEQDEYSRVRPPVAENPIRTLGIPATSEWFGDEQQQLAYNKACAQARAAGYRLTEIDFTPFFQLAELLYQGPWVAERYAAVGEFLLQSLPGINDTVKKIITAGCDGSAVDAFKAEYQRQQLVRKIEQQFSQVDALFVPTTPLFPTLKQVEDAPVEVNSQLGRYTNFVNLANLSAIALPAQRRMDELPFGITVIAPAWHELALSQFAAHWQAQLQLPLAPLVNGQQQQDSVVVAVVGAHLTGMPLNHQLTSRDAVLLEQTHTAKKYQLYALANTVPPKPGLVRLNEQQLTSGERPYQLIVELWRMSYAAFGSFVEEIPQPLGIGTLELEDGRLVKGFICEPEAVTCATHISEFGGWRAYIQQLNSQKAVNPSVISAS</sequence>
<keyword evidence="3" id="KW-0378">Hydrolase</keyword>
<feature type="domain" description="Amidase" evidence="1">
    <location>
        <begin position="77"/>
        <end position="446"/>
    </location>
</feature>
<dbReference type="PANTHER" id="PTHR11895">
    <property type="entry name" value="TRANSAMIDASE"/>
    <property type="match status" value="1"/>
</dbReference>
<comment type="caution">
    <text evidence="3">The sequence shown here is derived from an EMBL/GenBank/DDBJ whole genome shotgun (WGS) entry which is preliminary data.</text>
</comment>
<dbReference type="EMBL" id="JBHRYB010000025">
    <property type="protein sequence ID" value="MFC3681842.1"/>
    <property type="molecule type" value="Genomic_DNA"/>
</dbReference>
<dbReference type="NCBIfam" id="NF006043">
    <property type="entry name" value="PRK08186.1"/>
    <property type="match status" value="1"/>
</dbReference>
<organism evidence="3 4">
    <name type="scientific">Bacterioplanoides pacificum</name>
    <dbReference type="NCBI Taxonomy" id="1171596"/>
    <lineage>
        <taxon>Bacteria</taxon>
        <taxon>Pseudomonadati</taxon>
        <taxon>Pseudomonadota</taxon>
        <taxon>Gammaproteobacteria</taxon>
        <taxon>Oceanospirillales</taxon>
        <taxon>Oceanospirillaceae</taxon>
        <taxon>Bacterioplanoides</taxon>
    </lineage>
</organism>
<dbReference type="InterPro" id="IPR023631">
    <property type="entry name" value="Amidase_dom"/>
</dbReference>
<dbReference type="Gene3D" id="1.20.58.1700">
    <property type="match status" value="1"/>
</dbReference>
<dbReference type="EC" id="3.5.1.54" evidence="3"/>
<dbReference type="RefSeq" id="WP_376868482.1">
    <property type="nucleotide sequence ID" value="NZ_JBHRYB010000025.1"/>
</dbReference>